<comment type="caution">
    <text evidence="1">The sequence shown here is derived from an EMBL/GenBank/DDBJ whole genome shotgun (WGS) entry which is preliminary data.</text>
</comment>
<name>A0ABN7Q549_9BURK</name>
<sequence length="245" mass="26733">MNRRDFLAGGTSFCVSLSLTGNSFAQTTQGEDVDYVDYVASPPQAYQPYGTSPPLAAQIEKSKKLMEKAPEATTPSDVLKYYETLQDRNEHGELYNAAWANEWNPVIVEFYHSTSLPKAQIYSQGDTIAWCAACLNYVLNRLGKQSTGNAMSGSFRLGKGLGSETETPKIGEDIIVFKRSTGVDVGHGHVGIYMGETDAHYLVLGGNQKAGKRYSSINTTRIPKIGAGLKLASFRSFASIPNRRS</sequence>
<accession>A0ABN7Q549</accession>
<evidence type="ECO:0000313" key="1">
    <source>
        <dbReference type="EMBL" id="CAG2154723.1"/>
    </source>
</evidence>
<evidence type="ECO:0008006" key="3">
    <source>
        <dbReference type="Google" id="ProtNLM"/>
    </source>
</evidence>
<reference evidence="1 2" key="1">
    <citation type="submission" date="2021-03" db="EMBL/GenBank/DDBJ databases">
        <authorList>
            <person name="Peeters C."/>
        </authorList>
    </citation>
    <scope>NUCLEOTIDE SEQUENCE [LARGE SCALE GENOMIC DNA]</scope>
    <source>
        <strain evidence="1 2">LMG 26411</strain>
    </source>
</reference>
<organism evidence="1 2">
    <name type="scientific">Cupriavidus numazuensis</name>
    <dbReference type="NCBI Taxonomy" id="221992"/>
    <lineage>
        <taxon>Bacteria</taxon>
        <taxon>Pseudomonadati</taxon>
        <taxon>Pseudomonadota</taxon>
        <taxon>Betaproteobacteria</taxon>
        <taxon>Burkholderiales</taxon>
        <taxon>Burkholderiaceae</taxon>
        <taxon>Cupriavidus</taxon>
    </lineage>
</organism>
<protein>
    <recommendedName>
        <fullName evidence="3">Peptidase C51 domain-containing protein</fullName>
    </recommendedName>
</protein>
<keyword evidence="2" id="KW-1185">Reference proteome</keyword>
<dbReference type="Proteomes" id="UP000672657">
    <property type="component" value="Unassembled WGS sequence"/>
</dbReference>
<dbReference type="RefSeq" id="WP_211955656.1">
    <property type="nucleotide sequence ID" value="NZ_CAJPVI010000031.1"/>
</dbReference>
<evidence type="ECO:0000313" key="2">
    <source>
        <dbReference type="Proteomes" id="UP000672657"/>
    </source>
</evidence>
<gene>
    <name evidence="1" type="ORF">LMG26411_04698</name>
</gene>
<proteinExistence type="predicted"/>
<dbReference type="EMBL" id="CAJPVI010000031">
    <property type="protein sequence ID" value="CAG2154723.1"/>
    <property type="molecule type" value="Genomic_DNA"/>
</dbReference>